<evidence type="ECO:0000313" key="3">
    <source>
        <dbReference type="EMBL" id="EPR33301.1"/>
    </source>
</evidence>
<protein>
    <submittedName>
        <fullName evidence="3">Outer membrane efflux protein</fullName>
    </submittedName>
</protein>
<dbReference type="InterPro" id="IPR003423">
    <property type="entry name" value="OMP_efflux"/>
</dbReference>
<dbReference type="Gene3D" id="1.20.1600.10">
    <property type="entry name" value="Outer membrane efflux proteins (OEP)"/>
    <property type="match status" value="1"/>
</dbReference>
<comment type="similarity">
    <text evidence="1">Belongs to the outer membrane factor (OMF) (TC 1.B.17) family.</text>
</comment>
<dbReference type="STRING" id="897.B2D07_12900"/>
<proteinExistence type="inferred from homology"/>
<dbReference type="PANTHER" id="PTHR30203">
    <property type="entry name" value="OUTER MEMBRANE CATION EFFLUX PROTEIN"/>
    <property type="match status" value="1"/>
</dbReference>
<sequence>MAKGSNCIRLNQILLLGCLILLSACTVVPVEDRKDIPAKLPAQFFASDMSEWEISLTWEQSFPSASLKSDVRALLEANFELEAARARVEQAAAAYGISKSALMPSVDANAGFERSREEADDDPDSTETDSTISFGAALYWEPDIWGRLRARKEAASLMLEEKQVLADQVALEMQFLLVETWITWHASRRLEDVLTAQQTTNMQILELTELRLAQGDGNSLDVLQQKGRMASVDREMPGVVSEKQSAANAYAVLMGSFPGEGVRPADDWPVLKPLTTVSSPRQLMAERPDLRAALLALQAADHELAAAIADRLPRISIELAYTESGSRVSEIGGQTALRFASGLLAPVFDAGRLKSKADQRKAEVRESLAILEQAMLTAVREVEDALIREKALFDQRILLKKEIEIAEQTVGKARLRYVNGQETFLPVLAALAKLQTLQQDEITLKRDILTNRCRLLRALGAKWSRDRETF</sequence>
<dbReference type="SUPFAM" id="SSF56954">
    <property type="entry name" value="Outer membrane efflux proteins (OEP)"/>
    <property type="match status" value="1"/>
</dbReference>
<dbReference type="OrthoDB" id="9770517at2"/>
<organism evidence="3 4">
    <name type="scientific">Desulfococcus multivorans DSM 2059</name>
    <dbReference type="NCBI Taxonomy" id="1121405"/>
    <lineage>
        <taxon>Bacteria</taxon>
        <taxon>Pseudomonadati</taxon>
        <taxon>Thermodesulfobacteriota</taxon>
        <taxon>Desulfobacteria</taxon>
        <taxon>Desulfobacterales</taxon>
        <taxon>Desulfococcaceae</taxon>
        <taxon>Desulfococcus</taxon>
    </lineage>
</organism>
<dbReference type="PROSITE" id="PS51257">
    <property type="entry name" value="PROKAR_LIPOPROTEIN"/>
    <property type="match status" value="1"/>
</dbReference>
<dbReference type="EMBL" id="ATHJ01000127">
    <property type="protein sequence ID" value="EPR33301.1"/>
    <property type="molecule type" value="Genomic_DNA"/>
</dbReference>
<evidence type="ECO:0000313" key="4">
    <source>
        <dbReference type="Proteomes" id="UP000014977"/>
    </source>
</evidence>
<name>S7T9K7_DESML</name>
<dbReference type="Pfam" id="PF02321">
    <property type="entry name" value="OEP"/>
    <property type="match status" value="2"/>
</dbReference>
<reference evidence="3 4" key="1">
    <citation type="journal article" date="2013" name="Genome Announc.">
        <title>Draft genome sequences for three mercury-methylating, sulfate-reducing bacteria.</title>
        <authorList>
            <person name="Brown S.D."/>
            <person name="Hurt R.A.Jr."/>
            <person name="Gilmour C.C."/>
            <person name="Elias D.A."/>
        </authorList>
    </citation>
    <scope>NUCLEOTIDE SEQUENCE [LARGE SCALE GENOMIC DNA]</scope>
    <source>
        <strain evidence="3 4">DSM 2059</strain>
    </source>
</reference>
<keyword evidence="4" id="KW-1185">Reference proteome</keyword>
<dbReference type="Proteomes" id="UP000014977">
    <property type="component" value="Unassembled WGS sequence"/>
</dbReference>
<gene>
    <name evidence="3" type="ORF">dsmv_0840</name>
</gene>
<feature type="region of interest" description="Disordered" evidence="2">
    <location>
        <begin position="111"/>
        <end position="130"/>
    </location>
</feature>
<accession>S7T9K7</accession>
<dbReference type="Gene3D" id="2.20.200.10">
    <property type="entry name" value="Outer membrane efflux proteins (OEP)"/>
    <property type="match status" value="1"/>
</dbReference>
<dbReference type="GO" id="GO:0015562">
    <property type="term" value="F:efflux transmembrane transporter activity"/>
    <property type="evidence" value="ECO:0007669"/>
    <property type="project" value="InterPro"/>
</dbReference>
<dbReference type="InterPro" id="IPR010131">
    <property type="entry name" value="MdtP/NodT-like"/>
</dbReference>
<feature type="compositionally biased region" description="Acidic residues" evidence="2">
    <location>
        <begin position="118"/>
        <end position="127"/>
    </location>
</feature>
<dbReference type="AlphaFoldDB" id="S7T9K7"/>
<evidence type="ECO:0000256" key="1">
    <source>
        <dbReference type="ARBA" id="ARBA00007613"/>
    </source>
</evidence>
<dbReference type="eggNOG" id="COG1538">
    <property type="taxonomic scope" value="Bacteria"/>
</dbReference>
<comment type="caution">
    <text evidence="3">The sequence shown here is derived from an EMBL/GenBank/DDBJ whole genome shotgun (WGS) entry which is preliminary data.</text>
</comment>
<evidence type="ECO:0000256" key="2">
    <source>
        <dbReference type="SAM" id="MobiDB-lite"/>
    </source>
</evidence>